<feature type="domain" description="FtsX extracellular" evidence="12">
    <location>
        <begin position="54"/>
        <end position="147"/>
    </location>
</feature>
<evidence type="ECO:0000256" key="4">
    <source>
        <dbReference type="ARBA" id="ARBA00022475"/>
    </source>
</evidence>
<dbReference type="GO" id="GO:0005886">
    <property type="term" value="C:plasma membrane"/>
    <property type="evidence" value="ECO:0007669"/>
    <property type="project" value="UniProtKB-SubCell"/>
</dbReference>
<evidence type="ECO:0000313" key="13">
    <source>
        <dbReference type="EMBL" id="SVA24799.1"/>
    </source>
</evidence>
<name>A0A381U9F6_9ZZZZ</name>
<feature type="transmembrane region" description="Helical" evidence="10">
    <location>
        <begin position="257"/>
        <end position="281"/>
    </location>
</feature>
<dbReference type="Pfam" id="PF18075">
    <property type="entry name" value="FtsX_ECD"/>
    <property type="match status" value="1"/>
</dbReference>
<comment type="similarity">
    <text evidence="2">Belongs to the ABC-4 integral membrane protein family. FtsX subfamily.</text>
</comment>
<feature type="transmembrane region" description="Helical" evidence="10">
    <location>
        <begin position="223"/>
        <end position="245"/>
    </location>
</feature>
<evidence type="ECO:0000256" key="8">
    <source>
        <dbReference type="ARBA" id="ARBA00023136"/>
    </source>
</evidence>
<evidence type="ECO:0000256" key="3">
    <source>
        <dbReference type="ARBA" id="ARBA00021907"/>
    </source>
</evidence>
<gene>
    <name evidence="13" type="ORF">METZ01_LOCUS77653</name>
</gene>
<evidence type="ECO:0000256" key="10">
    <source>
        <dbReference type="SAM" id="Phobius"/>
    </source>
</evidence>
<dbReference type="GO" id="GO:0051301">
    <property type="term" value="P:cell division"/>
    <property type="evidence" value="ECO:0007669"/>
    <property type="project" value="UniProtKB-KW"/>
</dbReference>
<evidence type="ECO:0000259" key="11">
    <source>
        <dbReference type="Pfam" id="PF02687"/>
    </source>
</evidence>
<feature type="transmembrane region" description="Helical" evidence="10">
    <location>
        <begin position="168"/>
        <end position="187"/>
    </location>
</feature>
<dbReference type="PIRSF" id="PIRSF003097">
    <property type="entry name" value="FtsX"/>
    <property type="match status" value="1"/>
</dbReference>
<keyword evidence="9" id="KW-0131">Cell cycle</keyword>
<dbReference type="Pfam" id="PF02687">
    <property type="entry name" value="FtsX"/>
    <property type="match status" value="1"/>
</dbReference>
<keyword evidence="6 10" id="KW-0812">Transmembrane</keyword>
<dbReference type="InterPro" id="IPR003838">
    <property type="entry name" value="ABC3_permease_C"/>
</dbReference>
<accession>A0A381U9F6</accession>
<evidence type="ECO:0000256" key="6">
    <source>
        <dbReference type="ARBA" id="ARBA00022692"/>
    </source>
</evidence>
<evidence type="ECO:0000256" key="9">
    <source>
        <dbReference type="ARBA" id="ARBA00023306"/>
    </source>
</evidence>
<feature type="domain" description="ABC3 transporter permease C-terminal" evidence="11">
    <location>
        <begin position="170"/>
        <end position="281"/>
    </location>
</feature>
<dbReference type="AlphaFoldDB" id="A0A381U9F6"/>
<feature type="transmembrane region" description="Helical" evidence="10">
    <location>
        <begin position="20"/>
        <end position="38"/>
    </location>
</feature>
<dbReference type="Gene3D" id="3.30.70.3040">
    <property type="match status" value="1"/>
</dbReference>
<dbReference type="InterPro" id="IPR004513">
    <property type="entry name" value="FtsX"/>
</dbReference>
<reference evidence="13" key="1">
    <citation type="submission" date="2018-05" db="EMBL/GenBank/DDBJ databases">
        <authorList>
            <person name="Lanie J.A."/>
            <person name="Ng W.-L."/>
            <person name="Kazmierczak K.M."/>
            <person name="Andrzejewski T.M."/>
            <person name="Davidsen T.M."/>
            <person name="Wayne K.J."/>
            <person name="Tettelin H."/>
            <person name="Glass J.I."/>
            <person name="Rusch D."/>
            <person name="Podicherti R."/>
            <person name="Tsui H.-C.T."/>
            <person name="Winkler M.E."/>
        </authorList>
    </citation>
    <scope>NUCLEOTIDE SEQUENCE</scope>
</reference>
<protein>
    <recommendedName>
        <fullName evidence="3">Cell division protein FtsX</fullName>
    </recommendedName>
</protein>
<proteinExistence type="inferred from homology"/>
<keyword evidence="5" id="KW-0132">Cell division</keyword>
<evidence type="ECO:0000259" key="12">
    <source>
        <dbReference type="Pfam" id="PF18075"/>
    </source>
</evidence>
<keyword evidence="7 10" id="KW-1133">Transmembrane helix</keyword>
<evidence type="ECO:0000256" key="7">
    <source>
        <dbReference type="ARBA" id="ARBA00022989"/>
    </source>
</evidence>
<evidence type="ECO:0000256" key="5">
    <source>
        <dbReference type="ARBA" id="ARBA00022618"/>
    </source>
</evidence>
<keyword evidence="4" id="KW-1003">Cell membrane</keyword>
<dbReference type="PANTHER" id="PTHR47755">
    <property type="entry name" value="CELL DIVISION PROTEIN FTSX"/>
    <property type="match status" value="1"/>
</dbReference>
<dbReference type="EMBL" id="UINC01005990">
    <property type="protein sequence ID" value="SVA24799.1"/>
    <property type="molecule type" value="Genomic_DNA"/>
</dbReference>
<organism evidence="13">
    <name type="scientific">marine metagenome</name>
    <dbReference type="NCBI Taxonomy" id="408172"/>
    <lineage>
        <taxon>unclassified sequences</taxon>
        <taxon>metagenomes</taxon>
        <taxon>ecological metagenomes</taxon>
    </lineage>
</organism>
<keyword evidence="8 10" id="KW-0472">Membrane</keyword>
<evidence type="ECO:0000256" key="2">
    <source>
        <dbReference type="ARBA" id="ARBA00007379"/>
    </source>
</evidence>
<comment type="subcellular location">
    <subcellularLocation>
        <location evidence="1">Cell membrane</location>
        <topology evidence="1">Multi-pass membrane protein</topology>
    </subcellularLocation>
</comment>
<dbReference type="InterPro" id="IPR040690">
    <property type="entry name" value="FtsX_ECD"/>
</dbReference>
<sequence length="286" mass="32130">MYLVSEGVKNVWRHKMTTFTAVFSLFLAIYFVGILAIVGDNTHSILEYLRSKYKVEVFFDQDVGIDSAKNITNTIREIKGVRTATIIDKDDAVRIFQDQFGEDILSILGYNPLPISIVVNILRNSIDPLQVDPIVSEIKKIDGVAEVRYQGHLIKKIERTYSGIMKRFPILAGIFIMVAVLVIYNTVKLSVFAREELIKSLELIGATRAFIKMPFIFEGIIDGMLSALFAFPCLLATVNGTNYLITNFTSWHINLLIDATIFLWLILLAGIISVLGSYRAITGLLK</sequence>
<dbReference type="PANTHER" id="PTHR47755:SF1">
    <property type="entry name" value="CELL DIVISION PROTEIN FTSX"/>
    <property type="match status" value="1"/>
</dbReference>
<evidence type="ECO:0000256" key="1">
    <source>
        <dbReference type="ARBA" id="ARBA00004651"/>
    </source>
</evidence>